<organism evidence="1 2">
    <name type="scientific">Pseudolactococcus reticulitermitis</name>
    <dbReference type="NCBI Taxonomy" id="2025039"/>
    <lineage>
        <taxon>Bacteria</taxon>
        <taxon>Bacillati</taxon>
        <taxon>Bacillota</taxon>
        <taxon>Bacilli</taxon>
        <taxon>Lactobacillales</taxon>
        <taxon>Streptococcaceae</taxon>
        <taxon>Pseudolactococcus</taxon>
    </lineage>
</organism>
<reference evidence="1" key="1">
    <citation type="journal article" date="2017" name="Genome Announc.">
        <title>Draft Genome Sequence of Lactococcus sp. Strain Rs-Y01, Isolated from the Gut of the Lower Termite Reticulitermes speratus.</title>
        <authorList>
            <person name="Yuki M."/>
            <person name="Sakamoto M."/>
            <person name="Kuwahara H."/>
            <person name="Hongoh Y."/>
            <person name="Ohkuma M."/>
        </authorList>
    </citation>
    <scope>NUCLEOTIDE SEQUENCE</scope>
    <source>
        <strain evidence="1">Rs-Y01</strain>
    </source>
</reference>
<comment type="caution">
    <text evidence="1">The sequence shown here is derived from an EMBL/GenBank/DDBJ whole genome shotgun (WGS) entry which is preliminary data.</text>
</comment>
<name>A0A224XCC6_9LACT</name>
<gene>
    <name evidence="1" type="ORF">RsY01_924</name>
</gene>
<dbReference type="AlphaFoldDB" id="A0A224XCC6"/>
<evidence type="ECO:0000313" key="1">
    <source>
        <dbReference type="EMBL" id="GAX47325.1"/>
    </source>
</evidence>
<accession>A0A224XCC6</accession>
<sequence length="65" mass="7197">MNLKDLAKKAIENSDSLTDATNQAKKRTAVAFINKELIDGGEYTAETLPIQEIDETIEEVLDDSK</sequence>
<evidence type="ECO:0000313" key="2">
    <source>
        <dbReference type="Proteomes" id="UP000218689"/>
    </source>
</evidence>
<dbReference type="RefSeq" id="WP_094784383.1">
    <property type="nucleotide sequence ID" value="NZ_BEDT01000002.1"/>
</dbReference>
<dbReference type="EMBL" id="BEDT01000002">
    <property type="protein sequence ID" value="GAX47325.1"/>
    <property type="molecule type" value="Genomic_DNA"/>
</dbReference>
<proteinExistence type="predicted"/>
<dbReference type="Proteomes" id="UP000218689">
    <property type="component" value="Unassembled WGS sequence"/>
</dbReference>
<protein>
    <submittedName>
        <fullName evidence="1">Uncharacterized protein</fullName>
    </submittedName>
</protein>
<reference evidence="1" key="2">
    <citation type="journal article" date="2018" name="Int. J. Syst. Evol. Microbiol.">
        <title>Lactococcus reticulitermitis sp. nov., isolated from the gut of the subterranean termite Reticulitermes speratus.</title>
        <authorList>
            <person name="Yuki M."/>
            <person name="Sakamoto M."/>
            <person name="Nishimura Y."/>
            <person name="Ohkuma M."/>
        </authorList>
    </citation>
    <scope>NUCLEOTIDE SEQUENCE</scope>
    <source>
        <strain evidence="1">Rs-Y01</strain>
    </source>
</reference>
<keyword evidence="2" id="KW-1185">Reference proteome</keyword>